<comment type="caution">
    <text evidence="12">The sequence shown here is derived from an EMBL/GenBank/DDBJ whole genome shotgun (WGS) entry which is preliminary data.</text>
</comment>
<dbReference type="AlphaFoldDB" id="A0A1R1YE39"/>
<dbReference type="GO" id="GO:0032865">
    <property type="term" value="C:ERMES complex"/>
    <property type="evidence" value="ECO:0007669"/>
    <property type="project" value="TreeGrafter"/>
</dbReference>
<dbReference type="GO" id="GO:0015914">
    <property type="term" value="P:phospholipid transport"/>
    <property type="evidence" value="ECO:0007669"/>
    <property type="project" value="TreeGrafter"/>
</dbReference>
<dbReference type="InterPro" id="IPR031468">
    <property type="entry name" value="SMP_LBD"/>
</dbReference>
<dbReference type="PANTHER" id="PTHR13466:SF19">
    <property type="entry name" value="NUCLEUS-VACUOLE JUNCTION PROTEIN 2"/>
    <property type="match status" value="1"/>
</dbReference>
<dbReference type="GO" id="GO:0005789">
    <property type="term" value="C:endoplasmic reticulum membrane"/>
    <property type="evidence" value="ECO:0007669"/>
    <property type="project" value="UniProtKB-SubCell"/>
</dbReference>
<keyword evidence="5 10" id="KW-1133">Transmembrane helix</keyword>
<feature type="region of interest" description="Disordered" evidence="9">
    <location>
        <begin position="669"/>
        <end position="694"/>
    </location>
</feature>
<dbReference type="PROSITE" id="PS51847">
    <property type="entry name" value="SMP"/>
    <property type="match status" value="1"/>
</dbReference>
<evidence type="ECO:0000256" key="9">
    <source>
        <dbReference type="SAM" id="MobiDB-lite"/>
    </source>
</evidence>
<feature type="compositionally biased region" description="Low complexity" evidence="9">
    <location>
        <begin position="532"/>
        <end position="556"/>
    </location>
</feature>
<feature type="domain" description="SMP-LTD" evidence="11">
    <location>
        <begin position="313"/>
        <end position="498"/>
    </location>
</feature>
<evidence type="ECO:0000256" key="1">
    <source>
        <dbReference type="ARBA" id="ARBA00004586"/>
    </source>
</evidence>
<dbReference type="PANTHER" id="PTHR13466">
    <property type="entry name" value="TEX2 PROTEIN-RELATED"/>
    <property type="match status" value="1"/>
</dbReference>
<evidence type="ECO:0000256" key="8">
    <source>
        <dbReference type="ARBA" id="ARBA00023136"/>
    </source>
</evidence>
<sequence>MWAYTTVFFLGFISFPLIAASIVFAWLKGISITDIHIHFKELQEFLIKILNKSSRLLYEKALKIIYDFKEGDFTNIENINFNSDTFDFYDNKSSKAYEFSTEDNDINETSILNNKPECKTYISGYLKVFSSYGTHWVENEKVSTKRSNINDSVYFLKTDEESSKLLNKTQLYYAEIIDDCIIFYNHSNKSRRVGSVLLSDFSVKLCIMYGDTENSVYQNHLPILLTPKAKMPHDSPFCSQPIKDDNSTDSIDSIFSQKNSYFLFFKRAAKKEDWYLALLLSSSIHTSISESRYKNMIDYSEFVFNNVQKSIDLSANNNAINALISRLLLGIIHTKSFSFMISEKITLFMKSQFQGSLANFEITKIDAGSSPPIFSNIDLINHNSSDGTKFSGFVEYNGGIVITTRFKIILTKNINLPFSLKISLKSLSSKFLVLIKPYPSNRIWFGFYPDFKIDTEIKPKVMGKKIKFPNLLDLFESRLIDFFNRLLVLPNMYDYVYFDDPNSVGGIFNEFSEQYQKSAYCNLRKQEFSSSNAKNNKFNSRSSYTNSNTPVSSTNTKKMNKIQTKRISIFRRGEPGKKYGLQLNPEANARLFRLSAFKNKSNRINLKSIPSYNSSTLYNNETFKESLPMNIISKSIDVNNSDSFKRTSAVDILTQKKITFLKNKIKSLMPRSKSKSKSISKSKPNPKKLSSSVSKNVSDIIPTTLAGYASLQSSDVNTESSLSIILAEENHSISDSTSNIGPPLTTMENISNTEYETVYDLDSGFTGTFQRNSFDKKINTQISSTDYLSEDQNPSNTVFSVNKAANIVYDLTRKFFWEEKYEQMLPEADSIQAKDEAIGVNIIRIDKKLGFTSDLMDISLIETDKNSESGLFSSEEINTKSSEYCQSKSSTNENSRNNYIISTRSQNTLLEEPASINSKKSIAIGKQSDDLDCYDGLNGALNENDNSITGPESCATSIITNSQSQVGSIMSLGEVPSQSFNNEKYTSDIFSQSDNSDIHNEENIPCPELGAVDSESLHIDSEVDSGNAILSKDSNCSIYDSSSILQTIDVLDIKLEDSTSTISKTSEKPNSDFTMKGKISISDDYKYKESVIKMPKAAAKARLFSARYKPLAKSPVEFEFDFNGGLGIRNSICEDSFNYISQKQSNTASKYSDGSSLYSYSRGSIDYRFNDNSSIMSYDVQSLYNDAATIDSDDSINKFGYVKKERASFAIDLGDGSDYETGPIKNVYPSYKERLRPLPKTIE</sequence>
<dbReference type="STRING" id="133412.A0A1R1YE39"/>
<protein>
    <submittedName>
        <fullName evidence="12">Putative PH domain-containing protein</fullName>
    </submittedName>
</protein>
<keyword evidence="6" id="KW-0445">Lipid transport</keyword>
<comment type="subcellular location">
    <subcellularLocation>
        <location evidence="1">Endoplasmic reticulum membrane</location>
    </subcellularLocation>
</comment>
<evidence type="ECO:0000259" key="11">
    <source>
        <dbReference type="PROSITE" id="PS51847"/>
    </source>
</evidence>
<dbReference type="EMBL" id="LSSN01000209">
    <property type="protein sequence ID" value="OMJ25191.1"/>
    <property type="molecule type" value="Genomic_DNA"/>
</dbReference>
<reference evidence="12 13" key="1">
    <citation type="submission" date="2017-01" db="EMBL/GenBank/DDBJ databases">
        <authorList>
            <person name="Mah S.A."/>
            <person name="Swanson W.J."/>
            <person name="Moy G.W."/>
            <person name="Vacquier V.D."/>
        </authorList>
    </citation>
    <scope>NUCLEOTIDE SEQUENCE [LARGE SCALE GENOMIC DNA]</scope>
    <source>
        <strain evidence="12 13">GSMNP</strain>
    </source>
</reference>
<keyword evidence="13" id="KW-1185">Reference proteome</keyword>
<evidence type="ECO:0000256" key="6">
    <source>
        <dbReference type="ARBA" id="ARBA00023055"/>
    </source>
</evidence>
<gene>
    <name evidence="12" type="ORF">AYI70_g1070</name>
</gene>
<evidence type="ECO:0000256" key="7">
    <source>
        <dbReference type="ARBA" id="ARBA00023121"/>
    </source>
</evidence>
<accession>A0A1R1YE39</accession>
<evidence type="ECO:0000256" key="2">
    <source>
        <dbReference type="ARBA" id="ARBA00022448"/>
    </source>
</evidence>
<dbReference type="GO" id="GO:0008289">
    <property type="term" value="F:lipid binding"/>
    <property type="evidence" value="ECO:0007669"/>
    <property type="project" value="UniProtKB-KW"/>
</dbReference>
<dbReference type="CDD" id="cd21675">
    <property type="entry name" value="SMP_TEX2"/>
    <property type="match status" value="1"/>
</dbReference>
<evidence type="ECO:0000313" key="13">
    <source>
        <dbReference type="Proteomes" id="UP000187283"/>
    </source>
</evidence>
<feature type="compositionally biased region" description="Basic residues" evidence="9">
    <location>
        <begin position="672"/>
        <end position="686"/>
    </location>
</feature>
<evidence type="ECO:0000256" key="5">
    <source>
        <dbReference type="ARBA" id="ARBA00022989"/>
    </source>
</evidence>
<keyword evidence="8 10" id="KW-0472">Membrane</keyword>
<keyword evidence="4" id="KW-0256">Endoplasmic reticulum</keyword>
<evidence type="ECO:0000256" key="4">
    <source>
        <dbReference type="ARBA" id="ARBA00022824"/>
    </source>
</evidence>
<evidence type="ECO:0000313" key="12">
    <source>
        <dbReference type="EMBL" id="OMJ25191.1"/>
    </source>
</evidence>
<keyword evidence="7" id="KW-0446">Lipid-binding</keyword>
<keyword evidence="3 10" id="KW-0812">Transmembrane</keyword>
<proteinExistence type="predicted"/>
<evidence type="ECO:0000256" key="10">
    <source>
        <dbReference type="SAM" id="Phobius"/>
    </source>
</evidence>
<feature type="region of interest" description="Disordered" evidence="9">
    <location>
        <begin position="532"/>
        <end position="558"/>
    </location>
</feature>
<dbReference type="OrthoDB" id="26740at2759"/>
<evidence type="ECO:0000256" key="3">
    <source>
        <dbReference type="ARBA" id="ARBA00022692"/>
    </source>
</evidence>
<dbReference type="Proteomes" id="UP000187283">
    <property type="component" value="Unassembled WGS sequence"/>
</dbReference>
<keyword evidence="2" id="KW-0813">Transport</keyword>
<organism evidence="12 13">
    <name type="scientific">Smittium culicis</name>
    <dbReference type="NCBI Taxonomy" id="133412"/>
    <lineage>
        <taxon>Eukaryota</taxon>
        <taxon>Fungi</taxon>
        <taxon>Fungi incertae sedis</taxon>
        <taxon>Zoopagomycota</taxon>
        <taxon>Kickxellomycotina</taxon>
        <taxon>Harpellomycetes</taxon>
        <taxon>Harpellales</taxon>
        <taxon>Legeriomycetaceae</taxon>
        <taxon>Smittium</taxon>
    </lineage>
</organism>
<name>A0A1R1YE39_9FUNG</name>
<dbReference type="GO" id="GO:1990456">
    <property type="term" value="P:mitochondrion-endoplasmic reticulum membrane tethering"/>
    <property type="evidence" value="ECO:0007669"/>
    <property type="project" value="TreeGrafter"/>
</dbReference>
<feature type="transmembrane region" description="Helical" evidence="10">
    <location>
        <begin position="7"/>
        <end position="27"/>
    </location>
</feature>